<evidence type="ECO:0000313" key="3">
    <source>
        <dbReference type="Proteomes" id="UP000193944"/>
    </source>
</evidence>
<feature type="transmembrane region" description="Helical" evidence="1">
    <location>
        <begin position="183"/>
        <end position="203"/>
    </location>
</feature>
<keyword evidence="1" id="KW-0472">Membrane</keyword>
<keyword evidence="1" id="KW-1133">Transmembrane helix</keyword>
<dbReference type="EMBL" id="MCFG01000502">
    <property type="protein sequence ID" value="ORX64729.1"/>
    <property type="molecule type" value="Genomic_DNA"/>
</dbReference>
<dbReference type="Proteomes" id="UP000193944">
    <property type="component" value="Unassembled WGS sequence"/>
</dbReference>
<feature type="transmembrane region" description="Helical" evidence="1">
    <location>
        <begin position="146"/>
        <end position="163"/>
    </location>
</feature>
<reference evidence="2 3" key="1">
    <citation type="submission" date="2016-08" db="EMBL/GenBank/DDBJ databases">
        <title>A Parts List for Fungal Cellulosomes Revealed by Comparative Genomics.</title>
        <authorList>
            <consortium name="DOE Joint Genome Institute"/>
            <person name="Haitjema C.H."/>
            <person name="Gilmore S.P."/>
            <person name="Henske J.K."/>
            <person name="Solomon K.V."/>
            <person name="De Groot R."/>
            <person name="Kuo A."/>
            <person name="Mondo S.J."/>
            <person name="Salamov A.A."/>
            <person name="Labutti K."/>
            <person name="Zhao Z."/>
            <person name="Chiniquy J."/>
            <person name="Barry K."/>
            <person name="Brewer H.M."/>
            <person name="Purvine S.O."/>
            <person name="Wright A.T."/>
            <person name="Boxma B."/>
            <person name="Van Alen T."/>
            <person name="Hackstein J.H."/>
            <person name="Baker S.E."/>
            <person name="Grigoriev I.V."/>
            <person name="O'Malley M.A."/>
        </authorList>
    </citation>
    <scope>NUCLEOTIDE SEQUENCE [LARGE SCALE GENOMIC DNA]</scope>
    <source>
        <strain evidence="2 3">S4</strain>
    </source>
</reference>
<proteinExistence type="predicted"/>
<feature type="transmembrane region" description="Helical" evidence="1">
    <location>
        <begin position="123"/>
        <end position="139"/>
    </location>
</feature>
<dbReference type="PANTHER" id="PTHR12242">
    <property type="entry name" value="OS02G0130600 PROTEIN-RELATED"/>
    <property type="match status" value="1"/>
</dbReference>
<evidence type="ECO:0000256" key="1">
    <source>
        <dbReference type="SAM" id="Phobius"/>
    </source>
</evidence>
<evidence type="ECO:0000313" key="2">
    <source>
        <dbReference type="EMBL" id="ORX64729.1"/>
    </source>
</evidence>
<sequence length="227" mass="26844">MFLSKFFGTENFNLQQVVTPCFGFIVAIYNYYFNFNTNELRIFLPYYTHQTFIIGIILQIKDLNKTLPKRFQNESLNVFIHILFNGIIPTAFLVTIIFWFVIFPSLDFSKCNILNYFQHITEHLLQSIFVGIDWYLILIPTSVKHFIPMFLAGINFLIFAQFYHAYSGNWIYDFVDTSNENSFLTYTAVITFWGIFGIIFTIIHKKKNNCIIEKFSKNETKNNKKSN</sequence>
<feature type="transmembrane region" description="Helical" evidence="1">
    <location>
        <begin position="12"/>
        <end position="32"/>
    </location>
</feature>
<comment type="caution">
    <text evidence="2">The sequence shown here is derived from an EMBL/GenBank/DDBJ whole genome shotgun (WGS) entry which is preliminary data.</text>
</comment>
<keyword evidence="3" id="KW-1185">Reference proteome</keyword>
<dbReference type="GO" id="GO:0016020">
    <property type="term" value="C:membrane"/>
    <property type="evidence" value="ECO:0007669"/>
    <property type="project" value="TreeGrafter"/>
</dbReference>
<gene>
    <name evidence="2" type="ORF">BCR32DRAFT_286896</name>
</gene>
<protein>
    <submittedName>
        <fullName evidence="2">Uncharacterized protein</fullName>
    </submittedName>
</protein>
<dbReference type="OrthoDB" id="419711at2759"/>
<organism evidence="2 3">
    <name type="scientific">Anaeromyces robustus</name>
    <dbReference type="NCBI Taxonomy" id="1754192"/>
    <lineage>
        <taxon>Eukaryota</taxon>
        <taxon>Fungi</taxon>
        <taxon>Fungi incertae sedis</taxon>
        <taxon>Chytridiomycota</taxon>
        <taxon>Chytridiomycota incertae sedis</taxon>
        <taxon>Neocallimastigomycetes</taxon>
        <taxon>Neocallimastigales</taxon>
        <taxon>Neocallimastigaceae</taxon>
        <taxon>Anaeromyces</taxon>
    </lineage>
</organism>
<keyword evidence="1" id="KW-0812">Transmembrane</keyword>
<dbReference type="AlphaFoldDB" id="A0A1Y1VTU9"/>
<accession>A0A1Y1VTU9</accession>
<reference evidence="2 3" key="2">
    <citation type="submission" date="2016-08" db="EMBL/GenBank/DDBJ databases">
        <title>Pervasive Adenine N6-methylation of Active Genes in Fungi.</title>
        <authorList>
            <consortium name="DOE Joint Genome Institute"/>
            <person name="Mondo S.J."/>
            <person name="Dannebaum R.O."/>
            <person name="Kuo R.C."/>
            <person name="Labutti K."/>
            <person name="Haridas S."/>
            <person name="Kuo A."/>
            <person name="Salamov A."/>
            <person name="Ahrendt S.R."/>
            <person name="Lipzen A."/>
            <person name="Sullivan W."/>
            <person name="Andreopoulos W.B."/>
            <person name="Clum A."/>
            <person name="Lindquist E."/>
            <person name="Daum C."/>
            <person name="Ramamoorthy G.K."/>
            <person name="Gryganskyi A."/>
            <person name="Culley D."/>
            <person name="Magnuson J.K."/>
            <person name="James T.Y."/>
            <person name="O'Malley M.A."/>
            <person name="Stajich J.E."/>
            <person name="Spatafora J.W."/>
            <person name="Visel A."/>
            <person name="Grigoriev I.V."/>
        </authorList>
    </citation>
    <scope>NUCLEOTIDE SEQUENCE [LARGE SCALE GENOMIC DNA]</scope>
    <source>
        <strain evidence="2 3">S4</strain>
    </source>
</reference>
<feature type="transmembrane region" description="Helical" evidence="1">
    <location>
        <begin position="82"/>
        <end position="103"/>
    </location>
</feature>
<name>A0A1Y1VTU9_9FUNG</name>